<dbReference type="Gene3D" id="2.70.98.10">
    <property type="match status" value="1"/>
</dbReference>
<dbReference type="SUPFAM" id="SSF74650">
    <property type="entry name" value="Galactose mutarotase-like"/>
    <property type="match status" value="1"/>
</dbReference>
<name>A0A7C1JMS7_9CHLR</name>
<dbReference type="CDD" id="cd09023">
    <property type="entry name" value="Aldose_epim_Ec_c4013"/>
    <property type="match status" value="1"/>
</dbReference>
<evidence type="ECO:0000313" key="1">
    <source>
        <dbReference type="EMBL" id="HDX33142.1"/>
    </source>
</evidence>
<reference evidence="1" key="1">
    <citation type="journal article" date="2020" name="mSystems">
        <title>Genome- and Community-Level Interaction Insights into Carbon Utilization and Element Cycling Functions of Hydrothermarchaeota in Hydrothermal Sediment.</title>
        <authorList>
            <person name="Zhou Z."/>
            <person name="Liu Y."/>
            <person name="Xu W."/>
            <person name="Pan J."/>
            <person name="Luo Z.H."/>
            <person name="Li M."/>
        </authorList>
    </citation>
    <scope>NUCLEOTIDE SEQUENCE [LARGE SCALE GENOMIC DNA]</scope>
    <source>
        <strain evidence="1">SpSt-289</strain>
    </source>
</reference>
<dbReference type="InterPro" id="IPR014718">
    <property type="entry name" value="GH-type_carb-bd"/>
</dbReference>
<accession>A0A7C1JMS7</accession>
<dbReference type="GO" id="GO:0005975">
    <property type="term" value="P:carbohydrate metabolic process"/>
    <property type="evidence" value="ECO:0007669"/>
    <property type="project" value="InterPro"/>
</dbReference>
<dbReference type="InterPro" id="IPR027839">
    <property type="entry name" value="DUF4432"/>
</dbReference>
<sequence length="359" mass="40286">MFDHSRSTLERHSVDMRQFIDWRQSTLPNGLRIIEGYNSSGLTLTLLPDRGLDIWLAAHNGRPLTWISQGSPHAADFGAGWLRLFNGGVLVTCGLRHVGPPESDERSGQLRDLHGDFSLLRAYNVAVHCGWQGERYVAEVIGAVAEASLFGEQLHLTRSVRFHLGEPAVEIVDVVENRYDVPTPFMLLHHFNFGYPLVQEGVRLHVAHAAVVPRDMQAASALHDWPNYHASIPRHLEEVYFHQPLLDENGQSAAVLASESFGLMLEWDATHAPYLTQWKNFRQGTYVCGVEPGNCLPEGQNRAQRHGRLVHLAPGEHHRFWNRLTVLDGADAVQQALERVALLQRHGQPAPISLEDYST</sequence>
<protein>
    <submittedName>
        <fullName evidence="1">DUF4432 family protein</fullName>
    </submittedName>
</protein>
<dbReference type="GO" id="GO:0003824">
    <property type="term" value="F:catalytic activity"/>
    <property type="evidence" value="ECO:0007669"/>
    <property type="project" value="InterPro"/>
</dbReference>
<dbReference type="Pfam" id="PF14486">
    <property type="entry name" value="DUF4432"/>
    <property type="match status" value="1"/>
</dbReference>
<dbReference type="EMBL" id="DSMG01000177">
    <property type="protein sequence ID" value="HDX33142.1"/>
    <property type="molecule type" value="Genomic_DNA"/>
</dbReference>
<dbReference type="AlphaFoldDB" id="A0A7C1JMS7"/>
<proteinExistence type="predicted"/>
<organism evidence="1">
    <name type="scientific">Caldilinea aerophila</name>
    <dbReference type="NCBI Taxonomy" id="133453"/>
    <lineage>
        <taxon>Bacteria</taxon>
        <taxon>Bacillati</taxon>
        <taxon>Chloroflexota</taxon>
        <taxon>Caldilineae</taxon>
        <taxon>Caldilineales</taxon>
        <taxon>Caldilineaceae</taxon>
        <taxon>Caldilinea</taxon>
    </lineage>
</organism>
<dbReference type="GO" id="GO:0030246">
    <property type="term" value="F:carbohydrate binding"/>
    <property type="evidence" value="ECO:0007669"/>
    <property type="project" value="InterPro"/>
</dbReference>
<comment type="caution">
    <text evidence="1">The sequence shown here is derived from an EMBL/GenBank/DDBJ whole genome shotgun (WGS) entry which is preliminary data.</text>
</comment>
<gene>
    <name evidence="1" type="ORF">ENQ20_16880</name>
</gene>
<dbReference type="InterPro" id="IPR011013">
    <property type="entry name" value="Gal_mutarotase_sf_dom"/>
</dbReference>